<dbReference type="Proteomes" id="UP000326671">
    <property type="component" value="Unassembled WGS sequence"/>
</dbReference>
<evidence type="ECO:0000256" key="4">
    <source>
        <dbReference type="ARBA" id="ARBA00022989"/>
    </source>
</evidence>
<evidence type="ECO:0000256" key="6">
    <source>
        <dbReference type="SAM" id="Phobius"/>
    </source>
</evidence>
<keyword evidence="3 6" id="KW-0812">Transmembrane</keyword>
<gene>
    <name evidence="7" type="ORF">F4V44_10525</name>
</gene>
<evidence type="ECO:0000256" key="5">
    <source>
        <dbReference type="ARBA" id="ARBA00023136"/>
    </source>
</evidence>
<sequence length="259" mass="28203">MMFVTVFIILIMAIAGYFSRLLTISGAAAAFVVGSLIALGLGVKGLIILGLFFCSSSLWSKIKSAKKERAEELLLKGSQRDWQQVIANGGLAALSSAMYYLTDDFFWIIGFCICLAASNSDTWASEIGSMSKGEPVDIKSFKRVARGTSGAVSLLGTFAAAAGSFLIAFGAFTFFRLQLDECLFIFILGFSGNIIDTLLGAFVQAGYQCPHCGLKTEKIIHCGQNTRLIKGYSILNNDVVNFFSVFFILLISRFVWEVY</sequence>
<dbReference type="PANTHER" id="PTHR13353:SF5">
    <property type="entry name" value="TRANSMEMBRANE PROTEIN 19"/>
    <property type="match status" value="1"/>
</dbReference>
<dbReference type="OrthoDB" id="9808500at2"/>
<reference evidence="7 8" key="1">
    <citation type="submission" date="2019-09" db="EMBL/GenBank/DDBJ databases">
        <title>Whole genome sequences of isolates from the Mars Exploration Rovers.</title>
        <authorList>
            <person name="Seuylemezian A."/>
            <person name="Vaishampayan P."/>
        </authorList>
    </citation>
    <scope>NUCLEOTIDE SEQUENCE [LARGE SCALE GENOMIC DNA]</scope>
    <source>
        <strain evidence="7 8">MER_TA_151</strain>
    </source>
</reference>
<comment type="caution">
    <text evidence="7">The sequence shown here is derived from an EMBL/GenBank/DDBJ whole genome shotgun (WGS) entry which is preliminary data.</text>
</comment>
<dbReference type="GO" id="GO:0016020">
    <property type="term" value="C:membrane"/>
    <property type="evidence" value="ECO:0007669"/>
    <property type="project" value="UniProtKB-SubCell"/>
</dbReference>
<feature type="transmembrane region" description="Helical" evidence="6">
    <location>
        <begin position="183"/>
        <end position="203"/>
    </location>
</feature>
<dbReference type="EMBL" id="VYKL01000015">
    <property type="protein sequence ID" value="KAA9026294.1"/>
    <property type="molecule type" value="Genomic_DNA"/>
</dbReference>
<organism evidence="7 8">
    <name type="scientific">Niallia endozanthoxylica</name>
    <dbReference type="NCBI Taxonomy" id="2036016"/>
    <lineage>
        <taxon>Bacteria</taxon>
        <taxon>Bacillati</taxon>
        <taxon>Bacillota</taxon>
        <taxon>Bacilli</taxon>
        <taxon>Bacillales</taxon>
        <taxon>Bacillaceae</taxon>
        <taxon>Niallia</taxon>
    </lineage>
</organism>
<keyword evidence="8" id="KW-1185">Reference proteome</keyword>
<name>A0A5J5HZ25_9BACI</name>
<keyword evidence="5 6" id="KW-0472">Membrane</keyword>
<evidence type="ECO:0000256" key="1">
    <source>
        <dbReference type="ARBA" id="ARBA00004141"/>
    </source>
</evidence>
<comment type="similarity">
    <text evidence="2">Belongs to the TMEM19 family.</text>
</comment>
<feature type="transmembrane region" description="Helical" evidence="6">
    <location>
        <begin position="239"/>
        <end position="256"/>
    </location>
</feature>
<evidence type="ECO:0000256" key="2">
    <source>
        <dbReference type="ARBA" id="ARBA00009012"/>
    </source>
</evidence>
<evidence type="ECO:0000313" key="8">
    <source>
        <dbReference type="Proteomes" id="UP000326671"/>
    </source>
</evidence>
<evidence type="ECO:0000313" key="7">
    <source>
        <dbReference type="EMBL" id="KAA9026294.1"/>
    </source>
</evidence>
<accession>A0A5J5HZ25</accession>
<dbReference type="InterPro" id="IPR002794">
    <property type="entry name" value="DUF92_TMEM19"/>
</dbReference>
<feature type="transmembrane region" description="Helical" evidence="6">
    <location>
        <begin position="151"/>
        <end position="177"/>
    </location>
</feature>
<dbReference type="AlphaFoldDB" id="A0A5J5HZ25"/>
<evidence type="ECO:0000256" key="3">
    <source>
        <dbReference type="ARBA" id="ARBA00022692"/>
    </source>
</evidence>
<protein>
    <submittedName>
        <fullName evidence="7">DUF92 domain-containing protein</fullName>
    </submittedName>
</protein>
<keyword evidence="4 6" id="KW-1133">Transmembrane helix</keyword>
<dbReference type="RefSeq" id="WP_150439943.1">
    <property type="nucleotide sequence ID" value="NZ_VYKL01000015.1"/>
</dbReference>
<comment type="subcellular location">
    <subcellularLocation>
        <location evidence="1">Membrane</location>
        <topology evidence="1">Multi-pass membrane protein</topology>
    </subcellularLocation>
</comment>
<dbReference type="PANTHER" id="PTHR13353">
    <property type="entry name" value="TRANSMEMBRANE PROTEIN 19"/>
    <property type="match status" value="1"/>
</dbReference>
<feature type="transmembrane region" description="Helical" evidence="6">
    <location>
        <begin position="39"/>
        <end position="60"/>
    </location>
</feature>
<proteinExistence type="inferred from homology"/>
<dbReference type="Pfam" id="PF01940">
    <property type="entry name" value="DUF92"/>
    <property type="match status" value="1"/>
</dbReference>